<dbReference type="InterPro" id="IPR001849">
    <property type="entry name" value="PH_domain"/>
</dbReference>
<evidence type="ECO:0000256" key="2">
    <source>
        <dbReference type="SAM" id="Phobius"/>
    </source>
</evidence>
<evidence type="ECO:0000256" key="1">
    <source>
        <dbReference type="SAM" id="Coils"/>
    </source>
</evidence>
<evidence type="ECO:0000313" key="5">
    <source>
        <dbReference type="Proteomes" id="UP001595880"/>
    </source>
</evidence>
<gene>
    <name evidence="4" type="ORF">ACFOZ1_15340</name>
</gene>
<name>A0ABV8W1H1_9BACI</name>
<keyword evidence="5" id="KW-1185">Reference proteome</keyword>
<dbReference type="SUPFAM" id="SSF58100">
    <property type="entry name" value="Bacterial hemolysins"/>
    <property type="match status" value="1"/>
</dbReference>
<keyword evidence="2" id="KW-0472">Membrane</keyword>
<keyword evidence="1" id="KW-0175">Coiled coil</keyword>
<protein>
    <submittedName>
        <fullName evidence="4">Hemolysin XhlA family protein</fullName>
    </submittedName>
</protein>
<reference evidence="5" key="1">
    <citation type="journal article" date="2019" name="Int. J. Syst. Evol. Microbiol.">
        <title>The Global Catalogue of Microorganisms (GCM) 10K type strain sequencing project: providing services to taxonomists for standard genome sequencing and annotation.</title>
        <authorList>
            <consortium name="The Broad Institute Genomics Platform"/>
            <consortium name="The Broad Institute Genome Sequencing Center for Infectious Disease"/>
            <person name="Wu L."/>
            <person name="Ma J."/>
        </authorList>
    </citation>
    <scope>NUCLEOTIDE SEQUENCE [LARGE SCALE GENOMIC DNA]</scope>
    <source>
        <strain evidence="5">KACC 14058</strain>
    </source>
</reference>
<evidence type="ECO:0000313" key="4">
    <source>
        <dbReference type="EMBL" id="MFC4389155.1"/>
    </source>
</evidence>
<evidence type="ECO:0000259" key="3">
    <source>
        <dbReference type="PROSITE" id="PS50003"/>
    </source>
</evidence>
<feature type="transmembrane region" description="Helical" evidence="2">
    <location>
        <begin position="73"/>
        <end position="92"/>
    </location>
</feature>
<dbReference type="PROSITE" id="PS50003">
    <property type="entry name" value="PH_DOMAIN"/>
    <property type="match status" value="1"/>
</dbReference>
<dbReference type="InterPro" id="IPR019715">
    <property type="entry name" value="Haemolysin_XhlA"/>
</dbReference>
<sequence length="94" mass="10766">MKAEEEMDDMDVWKNGIQQDIQELKSDRNKMKDDIHMLQLSDVTQNNEISALKESLSDIKEDTKWIRRMITKAIVSAIITGLIGGLIALFLAKF</sequence>
<dbReference type="Pfam" id="PF10779">
    <property type="entry name" value="XhlA"/>
    <property type="match status" value="1"/>
</dbReference>
<feature type="coiled-coil region" evidence="1">
    <location>
        <begin position="14"/>
        <end position="41"/>
    </location>
</feature>
<dbReference type="RefSeq" id="WP_390200688.1">
    <property type="nucleotide sequence ID" value="NZ_JBHSDV010000006.1"/>
</dbReference>
<organism evidence="4 5">
    <name type="scientific">Gracilibacillus marinus</name>
    <dbReference type="NCBI Taxonomy" id="630535"/>
    <lineage>
        <taxon>Bacteria</taxon>
        <taxon>Bacillati</taxon>
        <taxon>Bacillota</taxon>
        <taxon>Bacilli</taxon>
        <taxon>Bacillales</taxon>
        <taxon>Bacillaceae</taxon>
        <taxon>Gracilibacillus</taxon>
    </lineage>
</organism>
<keyword evidence="2" id="KW-1133">Transmembrane helix</keyword>
<dbReference type="Proteomes" id="UP001595880">
    <property type="component" value="Unassembled WGS sequence"/>
</dbReference>
<feature type="domain" description="PH" evidence="3">
    <location>
        <begin position="1"/>
        <end position="22"/>
    </location>
</feature>
<accession>A0ABV8W1H1</accession>
<dbReference type="EMBL" id="JBHSDV010000006">
    <property type="protein sequence ID" value="MFC4389155.1"/>
    <property type="molecule type" value="Genomic_DNA"/>
</dbReference>
<keyword evidence="2" id="KW-0812">Transmembrane</keyword>
<proteinExistence type="predicted"/>
<comment type="caution">
    <text evidence="4">The sequence shown here is derived from an EMBL/GenBank/DDBJ whole genome shotgun (WGS) entry which is preliminary data.</text>
</comment>